<dbReference type="RefSeq" id="WP_265048223.1">
    <property type="nucleotide sequence ID" value="NZ_CP100390.1"/>
</dbReference>
<proteinExistence type="inferred from homology"/>
<feature type="coiled-coil region" evidence="2">
    <location>
        <begin position="28"/>
        <end position="76"/>
    </location>
</feature>
<comment type="similarity">
    <text evidence="1">Belongs to the PspA/Vipp/IM30 family.</text>
</comment>
<dbReference type="Pfam" id="PF04012">
    <property type="entry name" value="PspA_IM30"/>
    <property type="match status" value="1"/>
</dbReference>
<sequence length="227" mass="25340">MNIMRKISTALRGSVRESAEVVIDANAIRIFEQEILDAEQGIARSKQQLAHVMAERVQLERANTALKEQIINREQQAAKAWNINDEQLATELAEDIFDKEQTVNEQQLAAQNLTTRERNLTRKIQAAAQQIKTFRRELSIAKATACAQKASNLAGSHSQSVDTHIIDLNASLQRIKQKQQRVDDTSEAISTIESEIGEGSLDKKVEEAGLGTRKADIQSILDRVKKV</sequence>
<evidence type="ECO:0000313" key="4">
    <source>
        <dbReference type="Proteomes" id="UP001163739"/>
    </source>
</evidence>
<evidence type="ECO:0000256" key="1">
    <source>
        <dbReference type="ARBA" id="ARBA00043985"/>
    </source>
</evidence>
<keyword evidence="4" id="KW-1185">Reference proteome</keyword>
<organism evidence="3 4">
    <name type="scientific">Alkalimarinus alittae</name>
    <dbReference type="NCBI Taxonomy" id="2961619"/>
    <lineage>
        <taxon>Bacteria</taxon>
        <taxon>Pseudomonadati</taxon>
        <taxon>Pseudomonadota</taxon>
        <taxon>Gammaproteobacteria</taxon>
        <taxon>Alteromonadales</taxon>
        <taxon>Alteromonadaceae</taxon>
        <taxon>Alkalimarinus</taxon>
    </lineage>
</organism>
<reference evidence="3" key="1">
    <citation type="submission" date="2022-06" db="EMBL/GenBank/DDBJ databases">
        <title>Alkalimarinus sp. nov., isolated from gut of a Alitta virens.</title>
        <authorList>
            <person name="Yang A.I."/>
            <person name="Shin N.-R."/>
        </authorList>
    </citation>
    <scope>NUCLEOTIDE SEQUENCE</scope>
    <source>
        <strain evidence="3">A2M4</strain>
    </source>
</reference>
<keyword evidence="2" id="KW-0175">Coiled coil</keyword>
<gene>
    <name evidence="3" type="ORF">NKI27_03020</name>
</gene>
<feature type="coiled-coil region" evidence="2">
    <location>
        <begin position="110"/>
        <end position="144"/>
    </location>
</feature>
<name>A0ABY6N3S9_9ALTE</name>
<evidence type="ECO:0000256" key="2">
    <source>
        <dbReference type="SAM" id="Coils"/>
    </source>
</evidence>
<accession>A0ABY6N3S9</accession>
<dbReference type="InterPro" id="IPR007157">
    <property type="entry name" value="PspA_VIPP1"/>
</dbReference>
<evidence type="ECO:0000313" key="3">
    <source>
        <dbReference type="EMBL" id="UZE96738.1"/>
    </source>
</evidence>
<dbReference type="EMBL" id="CP100390">
    <property type="protein sequence ID" value="UZE96738.1"/>
    <property type="molecule type" value="Genomic_DNA"/>
</dbReference>
<protein>
    <submittedName>
        <fullName evidence="3">PspA/IM30 family protein</fullName>
    </submittedName>
</protein>
<dbReference type="Proteomes" id="UP001163739">
    <property type="component" value="Chromosome"/>
</dbReference>